<evidence type="ECO:0000256" key="1">
    <source>
        <dbReference type="ARBA" id="ARBA00009219"/>
    </source>
</evidence>
<reference evidence="4 5" key="1">
    <citation type="journal article" date="2014" name="Genome Biol. Evol.">
        <title>Comparative genomics and transcriptomics analyses reveal divergent lifestyle features of nematode endoparasitic fungus Hirsutella minnesotensis.</title>
        <authorList>
            <person name="Lai Y."/>
            <person name="Liu K."/>
            <person name="Zhang X."/>
            <person name="Zhang X."/>
            <person name="Li K."/>
            <person name="Wang N."/>
            <person name="Shu C."/>
            <person name="Wu Y."/>
            <person name="Wang C."/>
            <person name="Bushley K.E."/>
            <person name="Xiang M."/>
            <person name="Liu X."/>
        </authorList>
    </citation>
    <scope>NUCLEOTIDE SEQUENCE [LARGE SCALE GENOMIC DNA]</scope>
    <source>
        <strain evidence="4 5">3608</strain>
    </source>
</reference>
<keyword evidence="5" id="KW-1185">Reference proteome</keyword>
<dbReference type="PANTHER" id="PTHR43245">
    <property type="entry name" value="BIFUNCTIONAL POLYMYXIN RESISTANCE PROTEIN ARNA"/>
    <property type="match status" value="1"/>
</dbReference>
<dbReference type="InterPro" id="IPR002225">
    <property type="entry name" value="3Beta_OHSteriod_DH/Estase"/>
</dbReference>
<dbReference type="Gene3D" id="3.40.50.720">
    <property type="entry name" value="NAD(P)-binding Rossmann-like Domain"/>
    <property type="match status" value="1"/>
</dbReference>
<dbReference type="Pfam" id="PF01073">
    <property type="entry name" value="3Beta_HSD"/>
    <property type="match status" value="1"/>
</dbReference>
<dbReference type="OrthoDB" id="10058185at2759"/>
<comment type="similarity">
    <text evidence="1">Belongs to the 3-beta-HSD family.</text>
</comment>
<evidence type="ECO:0000313" key="4">
    <source>
        <dbReference type="EMBL" id="KJZ70882.1"/>
    </source>
</evidence>
<gene>
    <name evidence="4" type="ORF">HIM_09747</name>
</gene>
<dbReference type="AlphaFoldDB" id="A0A0F7ZXK5"/>
<dbReference type="InterPro" id="IPR050177">
    <property type="entry name" value="Lipid_A_modif_metabolic_enz"/>
</dbReference>
<dbReference type="SUPFAM" id="SSF51735">
    <property type="entry name" value="NAD(P)-binding Rossmann-fold domains"/>
    <property type="match status" value="1"/>
</dbReference>
<sequence length="372" mass="41152">MTSPTLSPAIVTGGCGFTGYHLVSGLLEVEPDCEIHVIDINIERNRIPGVIYHQCDVSAHSEVEAVFAKVQKPKTIFHTACPDSTAHQDDVFRRVNVMGTRNMLEAARRAKTVQAFVNTCSSSVVHDNLTDLHDIDETFPVLKYPQQKRVYTLTKAEAEAEVLAANRQGGDASMLTTSLRPATTFGPRDDVCMGKIVANARAGKAKFQTGTGGNYYDFVYVTNVADAHFLAARALVRAYGKPAFPKDERVDGETFFITNDEPIEFWHFQRGIAASVGLPVRQEDIVVIHKWIALIFAFISEWATWIRTAGKGHPTVTREVVHLTTLTRTINGEKARKVLGYQPRVSMEEGLAIAGKWFMEEAARSETGKKNV</sequence>
<dbReference type="Proteomes" id="UP000054481">
    <property type="component" value="Unassembled WGS sequence"/>
</dbReference>
<dbReference type="PANTHER" id="PTHR43245:SF51">
    <property type="entry name" value="SHORT CHAIN DEHYDROGENASE_REDUCTASE FAMILY 42E, MEMBER 2"/>
    <property type="match status" value="1"/>
</dbReference>
<feature type="domain" description="3-beta hydroxysteroid dehydrogenase/isomerase" evidence="3">
    <location>
        <begin position="10"/>
        <end position="281"/>
    </location>
</feature>
<protein>
    <recommendedName>
        <fullName evidence="3">3-beta hydroxysteroid dehydrogenase/isomerase domain-containing protein</fullName>
    </recommendedName>
</protein>
<evidence type="ECO:0000256" key="2">
    <source>
        <dbReference type="ARBA" id="ARBA00023002"/>
    </source>
</evidence>
<dbReference type="GO" id="GO:0006694">
    <property type="term" value="P:steroid biosynthetic process"/>
    <property type="evidence" value="ECO:0007669"/>
    <property type="project" value="InterPro"/>
</dbReference>
<organism evidence="4 5">
    <name type="scientific">Hirsutella minnesotensis 3608</name>
    <dbReference type="NCBI Taxonomy" id="1043627"/>
    <lineage>
        <taxon>Eukaryota</taxon>
        <taxon>Fungi</taxon>
        <taxon>Dikarya</taxon>
        <taxon>Ascomycota</taxon>
        <taxon>Pezizomycotina</taxon>
        <taxon>Sordariomycetes</taxon>
        <taxon>Hypocreomycetidae</taxon>
        <taxon>Hypocreales</taxon>
        <taxon>Ophiocordycipitaceae</taxon>
        <taxon>Hirsutella</taxon>
    </lineage>
</organism>
<dbReference type="EMBL" id="KQ030602">
    <property type="protein sequence ID" value="KJZ70882.1"/>
    <property type="molecule type" value="Genomic_DNA"/>
</dbReference>
<dbReference type="GO" id="GO:0016616">
    <property type="term" value="F:oxidoreductase activity, acting on the CH-OH group of donors, NAD or NADP as acceptor"/>
    <property type="evidence" value="ECO:0007669"/>
    <property type="project" value="InterPro"/>
</dbReference>
<evidence type="ECO:0000259" key="3">
    <source>
        <dbReference type="Pfam" id="PF01073"/>
    </source>
</evidence>
<keyword evidence="2" id="KW-0560">Oxidoreductase</keyword>
<dbReference type="InterPro" id="IPR036291">
    <property type="entry name" value="NAD(P)-bd_dom_sf"/>
</dbReference>
<accession>A0A0F7ZXK5</accession>
<proteinExistence type="inferred from homology"/>
<evidence type="ECO:0000313" key="5">
    <source>
        <dbReference type="Proteomes" id="UP000054481"/>
    </source>
</evidence>
<name>A0A0F7ZXK5_9HYPO</name>